<dbReference type="NCBIfam" id="NF040945">
    <property type="entry name" value="CCC_membrane"/>
    <property type="match status" value="1"/>
</dbReference>
<proteinExistence type="predicted"/>
<evidence type="ECO:0000313" key="2">
    <source>
        <dbReference type="Proteomes" id="UP000182114"/>
    </source>
</evidence>
<sequence>MEQQKLPNATMIIVLSIFGYLCCCLAGIGIIPSGIAFFMANKSQKIYEESPELYDNYGTIKTGKIVAIIALVLNVLMVIRWIYVIATGGFDTIQEQYDEMMRQMEAAQ</sequence>
<evidence type="ECO:0000313" key="1">
    <source>
        <dbReference type="EMBL" id="SDF12851.1"/>
    </source>
</evidence>
<reference evidence="2" key="1">
    <citation type="submission" date="2016-10" db="EMBL/GenBank/DDBJ databases">
        <authorList>
            <person name="Varghese N."/>
            <person name="Submissions S."/>
        </authorList>
    </citation>
    <scope>NUCLEOTIDE SEQUENCE [LARGE SCALE GENOMIC DNA]</scope>
    <source>
        <strain evidence="2">DSM 24729</strain>
    </source>
</reference>
<dbReference type="AlphaFoldDB" id="A0A1G7IJF7"/>
<organism evidence="1 2">
    <name type="scientific">Cellulophaga baltica</name>
    <dbReference type="NCBI Taxonomy" id="76594"/>
    <lineage>
        <taxon>Bacteria</taxon>
        <taxon>Pseudomonadati</taxon>
        <taxon>Bacteroidota</taxon>
        <taxon>Flavobacteriia</taxon>
        <taxon>Flavobacteriales</taxon>
        <taxon>Flavobacteriaceae</taxon>
        <taxon>Cellulophaga</taxon>
    </lineage>
</organism>
<name>A0A1G7IJF7_9FLAO</name>
<dbReference type="InterPro" id="IPR011655">
    <property type="entry name" value="MpPF26"/>
</dbReference>
<dbReference type="EMBL" id="FNBD01000007">
    <property type="protein sequence ID" value="SDF12851.1"/>
    <property type="molecule type" value="Genomic_DNA"/>
</dbReference>
<dbReference type="Proteomes" id="UP000182114">
    <property type="component" value="Unassembled WGS sequence"/>
</dbReference>
<dbReference type="Pfam" id="PF07666">
    <property type="entry name" value="MpPF26"/>
    <property type="match status" value="1"/>
</dbReference>
<keyword evidence="2" id="KW-1185">Reference proteome</keyword>
<dbReference type="RefSeq" id="WP_025614473.1">
    <property type="nucleotide sequence ID" value="NZ_CANMGP010000002.1"/>
</dbReference>
<protein>
    <submittedName>
        <fullName evidence="1">Uncharacterized protein</fullName>
    </submittedName>
</protein>
<accession>A0A1G7IJF7</accession>
<gene>
    <name evidence="1" type="ORF">SAMN04487992_107288</name>
</gene>